<dbReference type="PANTHER" id="PTHR43048:SF3">
    <property type="entry name" value="METHYLMALONYL-COA EPIMERASE, MITOCHONDRIAL"/>
    <property type="match status" value="1"/>
</dbReference>
<sequence>MKVIKMDHIGIAVKSVDEASKMYLNSLGLRKEDELLEDRKLKVAMIEVGETRIELLEDLDPEGTISKFIEKRGEGLNHIALEVDDIYEAVKQLKNKGYRVISDPAKGANNTIVTFIHPKDANGVMIELVERRKI</sequence>
<evidence type="ECO:0000256" key="2">
    <source>
        <dbReference type="ARBA" id="ARBA00022723"/>
    </source>
</evidence>
<comment type="similarity">
    <text evidence="1">Belongs to the methylmalonyl-CoA epimerase family.</text>
</comment>
<dbReference type="EC" id="5.1.99.1" evidence="4"/>
<dbReference type="EMBL" id="DTPE01000204">
    <property type="protein sequence ID" value="HGE75489.1"/>
    <property type="molecule type" value="Genomic_DNA"/>
</dbReference>
<dbReference type="PROSITE" id="PS51819">
    <property type="entry name" value="VOC"/>
    <property type="match status" value="1"/>
</dbReference>
<dbReference type="AlphaFoldDB" id="A0A7V3RF29"/>
<dbReference type="SUPFAM" id="SSF54593">
    <property type="entry name" value="Glyoxalase/Bleomycin resistance protein/Dihydroxybiphenyl dioxygenase"/>
    <property type="match status" value="1"/>
</dbReference>
<evidence type="ECO:0000256" key="1">
    <source>
        <dbReference type="ARBA" id="ARBA00009308"/>
    </source>
</evidence>
<comment type="caution">
    <text evidence="4">The sequence shown here is derived from an EMBL/GenBank/DDBJ whole genome shotgun (WGS) entry which is preliminary data.</text>
</comment>
<dbReference type="GO" id="GO:0004493">
    <property type="term" value="F:methylmalonyl-CoA epimerase activity"/>
    <property type="evidence" value="ECO:0007669"/>
    <property type="project" value="UniProtKB-EC"/>
</dbReference>
<dbReference type="InterPro" id="IPR037523">
    <property type="entry name" value="VOC_core"/>
</dbReference>
<dbReference type="InterPro" id="IPR051785">
    <property type="entry name" value="MMCE/EMCE_epimerase"/>
</dbReference>
<dbReference type="CDD" id="cd07249">
    <property type="entry name" value="MMCE"/>
    <property type="match status" value="1"/>
</dbReference>
<dbReference type="PANTHER" id="PTHR43048">
    <property type="entry name" value="METHYLMALONYL-COA EPIMERASE"/>
    <property type="match status" value="1"/>
</dbReference>
<dbReference type="GO" id="GO:0046872">
    <property type="term" value="F:metal ion binding"/>
    <property type="evidence" value="ECO:0007669"/>
    <property type="project" value="UniProtKB-KW"/>
</dbReference>
<dbReference type="InterPro" id="IPR017515">
    <property type="entry name" value="MeMalonyl-CoA_epimerase"/>
</dbReference>
<dbReference type="GO" id="GO:0046491">
    <property type="term" value="P:L-methylmalonyl-CoA metabolic process"/>
    <property type="evidence" value="ECO:0007669"/>
    <property type="project" value="TreeGrafter"/>
</dbReference>
<protein>
    <submittedName>
        <fullName evidence="4">Methylmalonyl-CoA epimerase</fullName>
        <ecNumber evidence="4">5.1.99.1</ecNumber>
    </submittedName>
</protein>
<proteinExistence type="inferred from homology"/>
<dbReference type="InterPro" id="IPR029068">
    <property type="entry name" value="Glyas_Bleomycin-R_OHBP_Dase"/>
</dbReference>
<organism evidence="4">
    <name type="scientific">Mesoaciditoga lauensis</name>
    <dbReference type="NCBI Taxonomy" id="1495039"/>
    <lineage>
        <taxon>Bacteria</taxon>
        <taxon>Thermotogati</taxon>
        <taxon>Thermotogota</taxon>
        <taxon>Thermotogae</taxon>
        <taxon>Mesoaciditogales</taxon>
        <taxon>Mesoaciditogaceae</taxon>
        <taxon>Mesoaciditoga</taxon>
    </lineage>
</organism>
<dbReference type="NCBIfam" id="TIGR03081">
    <property type="entry name" value="metmalonyl_epim"/>
    <property type="match status" value="1"/>
</dbReference>
<reference evidence="4" key="1">
    <citation type="journal article" date="2020" name="mSystems">
        <title>Genome- and Community-Level Interaction Insights into Carbon Utilization and Element Cycling Functions of Hydrothermarchaeota in Hydrothermal Sediment.</title>
        <authorList>
            <person name="Zhou Z."/>
            <person name="Liu Y."/>
            <person name="Xu W."/>
            <person name="Pan J."/>
            <person name="Luo Z.H."/>
            <person name="Li M."/>
        </authorList>
    </citation>
    <scope>NUCLEOTIDE SEQUENCE [LARGE SCALE GENOMIC DNA]</scope>
    <source>
        <strain evidence="4">SpSt-966</strain>
    </source>
</reference>
<dbReference type="Gene3D" id="3.10.180.10">
    <property type="entry name" value="2,3-Dihydroxybiphenyl 1,2-Dioxygenase, domain 1"/>
    <property type="match status" value="1"/>
</dbReference>
<evidence type="ECO:0000259" key="3">
    <source>
        <dbReference type="PROSITE" id="PS51819"/>
    </source>
</evidence>
<evidence type="ECO:0000313" key="4">
    <source>
        <dbReference type="EMBL" id="HGE75489.1"/>
    </source>
</evidence>
<name>A0A7V3RF29_9BACT</name>
<gene>
    <name evidence="4" type="primary">mce</name>
    <name evidence="4" type="ORF">ENX73_05130</name>
</gene>
<dbReference type="Pfam" id="PF13669">
    <property type="entry name" value="Glyoxalase_4"/>
    <property type="match status" value="1"/>
</dbReference>
<accession>A0A7V3RF29</accession>
<keyword evidence="4" id="KW-0413">Isomerase</keyword>
<keyword evidence="2" id="KW-0479">Metal-binding</keyword>
<feature type="domain" description="VOC" evidence="3">
    <location>
        <begin position="5"/>
        <end position="131"/>
    </location>
</feature>